<keyword evidence="5" id="KW-0966">Cell projection</keyword>
<protein>
    <recommendedName>
        <fullName evidence="4">Flagellar assembly factor FliW</fullName>
    </recommendedName>
</protein>
<dbReference type="PANTHER" id="PTHR39190:SF1">
    <property type="entry name" value="FLAGELLAR ASSEMBLY FACTOR FLIW"/>
    <property type="match status" value="1"/>
</dbReference>
<comment type="subcellular location">
    <subcellularLocation>
        <location evidence="4">Cytoplasm</location>
    </subcellularLocation>
</comment>
<keyword evidence="1 4" id="KW-0963">Cytoplasm</keyword>
<keyword evidence="6" id="KW-1185">Reference proteome</keyword>
<dbReference type="Proteomes" id="UP001281447">
    <property type="component" value="Unassembled WGS sequence"/>
</dbReference>
<dbReference type="NCBIfam" id="NF009793">
    <property type="entry name" value="PRK13285.1-1"/>
    <property type="match status" value="1"/>
</dbReference>
<comment type="function">
    <text evidence="4">Acts as an anti-CsrA protein, binds CsrA and prevents it from repressing translation of its target genes, one of which is flagellin. Binds to flagellin and participates in the assembly of the flagellum.</text>
</comment>
<evidence type="ECO:0000256" key="4">
    <source>
        <dbReference type="HAMAP-Rule" id="MF_01185"/>
    </source>
</evidence>
<keyword evidence="5" id="KW-0282">Flagellum</keyword>
<dbReference type="EMBL" id="JAWDIP010000003">
    <property type="protein sequence ID" value="MDY0393234.1"/>
    <property type="molecule type" value="Genomic_DNA"/>
</dbReference>
<dbReference type="Pfam" id="PF02623">
    <property type="entry name" value="FliW"/>
    <property type="match status" value="1"/>
</dbReference>
<organism evidence="5 6">
    <name type="scientific">Tigheibacillus halophilus</name>
    <dbReference type="NCBI Taxonomy" id="361280"/>
    <lineage>
        <taxon>Bacteria</taxon>
        <taxon>Bacillati</taxon>
        <taxon>Bacillota</taxon>
        <taxon>Bacilli</taxon>
        <taxon>Bacillales</taxon>
        <taxon>Bacillaceae</taxon>
        <taxon>Tigheibacillus</taxon>
    </lineage>
</organism>
<keyword evidence="3 4" id="KW-0810">Translation regulation</keyword>
<dbReference type="InterPro" id="IPR024046">
    <property type="entry name" value="Flagellar_assmbl_FliW_dom_sf"/>
</dbReference>
<evidence type="ECO:0000256" key="1">
    <source>
        <dbReference type="ARBA" id="ARBA00022490"/>
    </source>
</evidence>
<keyword evidence="2 4" id="KW-1005">Bacterial flagellum biogenesis</keyword>
<dbReference type="Gene3D" id="2.30.290.10">
    <property type="entry name" value="BH3618-like"/>
    <property type="match status" value="1"/>
</dbReference>
<name>A0ABU5C3T1_9BACI</name>
<evidence type="ECO:0000313" key="6">
    <source>
        <dbReference type="Proteomes" id="UP001281447"/>
    </source>
</evidence>
<reference evidence="5 6" key="1">
    <citation type="submission" date="2023-10" db="EMBL/GenBank/DDBJ databases">
        <title>Virgibacillus halophilus 5B73C genome.</title>
        <authorList>
            <person name="Miliotis G."/>
            <person name="Sengupta P."/>
            <person name="Hameed A."/>
            <person name="Chuvochina M."/>
            <person name="Mcdonagh F."/>
            <person name="Simpson A.C."/>
            <person name="Singh N.K."/>
            <person name="Rekha P.D."/>
            <person name="Raman K."/>
            <person name="Hugenholtz P."/>
            <person name="Venkateswaran K."/>
        </authorList>
    </citation>
    <scope>NUCLEOTIDE SEQUENCE [LARGE SCALE GENOMIC DNA]</scope>
    <source>
        <strain evidence="5 6">5B73C</strain>
    </source>
</reference>
<dbReference type="HAMAP" id="MF_01185">
    <property type="entry name" value="FliW"/>
    <property type="match status" value="1"/>
</dbReference>
<comment type="similarity">
    <text evidence="4">Belongs to the FliW family.</text>
</comment>
<dbReference type="RefSeq" id="WP_390357825.1">
    <property type="nucleotide sequence ID" value="NZ_JBHUIZ010000017.1"/>
</dbReference>
<evidence type="ECO:0000256" key="3">
    <source>
        <dbReference type="ARBA" id="ARBA00022845"/>
    </source>
</evidence>
<dbReference type="SUPFAM" id="SSF141457">
    <property type="entry name" value="BH3618-like"/>
    <property type="match status" value="1"/>
</dbReference>
<comment type="subunit">
    <text evidence="4">Interacts with translational regulator CsrA and flagellin(s).</text>
</comment>
<dbReference type="InterPro" id="IPR003775">
    <property type="entry name" value="Flagellar_assembly_factor_FliW"/>
</dbReference>
<comment type="caution">
    <text evidence="5">The sequence shown here is derived from an EMBL/GenBank/DDBJ whole genome shotgun (WGS) entry which is preliminary data.</text>
</comment>
<accession>A0ABU5C3T1</accession>
<keyword evidence="4" id="KW-0143">Chaperone</keyword>
<dbReference type="PANTHER" id="PTHR39190">
    <property type="entry name" value="FLAGELLAR ASSEMBLY FACTOR FLIW"/>
    <property type="match status" value="1"/>
</dbReference>
<sequence length="149" mass="16908">MEVETKYFGKLSVDNEKVIHFPHGIPGFLDEKQFVLLDLPGNPVFQVLQSVHTRTIAFVVTNPYHFYEGYEFELDDSILNQLQLKEKQDIVIYSIVTLQNKLADSTLNLRAPIIVSAKNRLAKQYIIDDGNHPVKAPLKNVKTDNGKGV</sequence>
<evidence type="ECO:0000256" key="2">
    <source>
        <dbReference type="ARBA" id="ARBA00022795"/>
    </source>
</evidence>
<proteinExistence type="inferred from homology"/>
<keyword evidence="5" id="KW-0969">Cilium</keyword>
<gene>
    <name evidence="4 5" type="primary">fliW</name>
    <name evidence="5" type="ORF">RWE15_00825</name>
</gene>
<evidence type="ECO:0000313" key="5">
    <source>
        <dbReference type="EMBL" id="MDY0393234.1"/>
    </source>
</evidence>